<dbReference type="PANTHER" id="PTHR43273:SF3">
    <property type="entry name" value="ANAEROBIC SULFATASE-MATURATING ENZYME HOMOLOG ASLB-RELATED"/>
    <property type="match status" value="1"/>
</dbReference>
<dbReference type="InterPro" id="IPR007197">
    <property type="entry name" value="rSAM"/>
</dbReference>
<dbReference type="EMBL" id="QFQJ01000030">
    <property type="protein sequence ID" value="PZQ91143.1"/>
    <property type="molecule type" value="Genomic_DNA"/>
</dbReference>
<dbReference type="Gene3D" id="3.20.20.70">
    <property type="entry name" value="Aldolase class I"/>
    <property type="match status" value="1"/>
</dbReference>
<keyword evidence="4" id="KW-0479">Metal-binding</keyword>
<dbReference type="SFLD" id="SFLDF00285">
    <property type="entry name" value="anaerobic_Ser-type_sulfatase-m"/>
    <property type="match status" value="1"/>
</dbReference>
<dbReference type="InterPro" id="IPR034491">
    <property type="entry name" value="Anaerob_Ser_sulfatase-maturase"/>
</dbReference>
<dbReference type="GO" id="GO:0016491">
    <property type="term" value="F:oxidoreductase activity"/>
    <property type="evidence" value="ECO:0007669"/>
    <property type="project" value="InterPro"/>
</dbReference>
<keyword evidence="3" id="KW-0949">S-adenosyl-L-methionine</keyword>
<dbReference type="PANTHER" id="PTHR43273">
    <property type="entry name" value="ANAEROBIC SULFATASE-MATURATING ENZYME HOMOLOG ASLB-RELATED"/>
    <property type="match status" value="1"/>
</dbReference>
<dbReference type="AlphaFoldDB" id="A0A239RZX2"/>
<evidence type="ECO:0000256" key="2">
    <source>
        <dbReference type="ARBA" id="ARBA00022485"/>
    </source>
</evidence>
<dbReference type="Pfam" id="PF04055">
    <property type="entry name" value="Radical_SAM"/>
    <property type="match status" value="1"/>
</dbReference>
<name>A0A239RZX2_ACIJO</name>
<keyword evidence="6" id="KW-0411">Iron-sulfur</keyword>
<evidence type="ECO:0000313" key="10">
    <source>
        <dbReference type="EMBL" id="WMG17192.1"/>
    </source>
</evidence>
<feature type="domain" description="Radical SAM core" evidence="8">
    <location>
        <begin position="21"/>
        <end position="250"/>
    </location>
</feature>
<dbReference type="Proteomes" id="UP001244586">
    <property type="component" value="Chromosome"/>
</dbReference>
<dbReference type="Pfam" id="PF13186">
    <property type="entry name" value="SPASM"/>
    <property type="match status" value="1"/>
</dbReference>
<dbReference type="InterPro" id="IPR058240">
    <property type="entry name" value="rSAM_sf"/>
</dbReference>
<dbReference type="SFLD" id="SFLDG01386">
    <property type="entry name" value="main_SPASM_domain-containing"/>
    <property type="match status" value="1"/>
</dbReference>
<dbReference type="GO" id="GO:0046872">
    <property type="term" value="F:metal ion binding"/>
    <property type="evidence" value="ECO:0007669"/>
    <property type="project" value="UniProtKB-KW"/>
</dbReference>
<evidence type="ECO:0000256" key="4">
    <source>
        <dbReference type="ARBA" id="ARBA00022723"/>
    </source>
</evidence>
<evidence type="ECO:0000256" key="6">
    <source>
        <dbReference type="ARBA" id="ARBA00023014"/>
    </source>
</evidence>
<reference evidence="9 11" key="1">
    <citation type="submission" date="2017-11" db="EMBL/GenBank/DDBJ databases">
        <title>Infants hospitalized years apart are colonized by the same room-sourced microbial strains.</title>
        <authorList>
            <person name="Brooks B."/>
            <person name="Olm M.R."/>
            <person name="Firek B.A."/>
            <person name="Baker R."/>
            <person name="Thomas B.C."/>
            <person name="Morowitz M.J."/>
            <person name="Banfield J.F."/>
        </authorList>
    </citation>
    <scope>NUCLEOTIDE SEQUENCE [LARGE SCALE GENOMIC DNA]</scope>
    <source>
        <strain evidence="9">S2_003_000_R3_20</strain>
    </source>
</reference>
<dbReference type="NCBIfam" id="TIGR04085">
    <property type="entry name" value="rSAM_more_4Fe4S"/>
    <property type="match status" value="1"/>
</dbReference>
<evidence type="ECO:0000313" key="12">
    <source>
        <dbReference type="Proteomes" id="UP001244586"/>
    </source>
</evidence>
<dbReference type="NCBIfam" id="TIGR03942">
    <property type="entry name" value="sulfatase_rSAM"/>
    <property type="match status" value="1"/>
</dbReference>
<evidence type="ECO:0000256" key="3">
    <source>
        <dbReference type="ARBA" id="ARBA00022691"/>
    </source>
</evidence>
<dbReference type="SFLD" id="SFLDG01067">
    <property type="entry name" value="SPASM/twitch_domain_containing"/>
    <property type="match status" value="1"/>
</dbReference>
<dbReference type="GO" id="GO:0051539">
    <property type="term" value="F:4 iron, 4 sulfur cluster binding"/>
    <property type="evidence" value="ECO:0007669"/>
    <property type="project" value="UniProtKB-KW"/>
</dbReference>
<keyword evidence="2" id="KW-0004">4Fe-4S</keyword>
<dbReference type="InterPro" id="IPR047207">
    <property type="entry name" value="SPASM_anSME"/>
</dbReference>
<evidence type="ECO:0000313" key="9">
    <source>
        <dbReference type="EMBL" id="PZQ91143.1"/>
    </source>
</evidence>
<dbReference type="CDD" id="cd01335">
    <property type="entry name" value="Radical_SAM"/>
    <property type="match status" value="1"/>
</dbReference>
<dbReference type="InterPro" id="IPR023867">
    <property type="entry name" value="Sulphatase_maturase_rSAM"/>
</dbReference>
<gene>
    <name evidence="9" type="ORF">DI542_07025</name>
    <name evidence="10" type="ORF">QBJ73_12405</name>
</gene>
<evidence type="ECO:0000313" key="11">
    <source>
        <dbReference type="Proteomes" id="UP000249282"/>
    </source>
</evidence>
<dbReference type="InterPro" id="IPR013785">
    <property type="entry name" value="Aldolase_TIM"/>
</dbReference>
<keyword evidence="5" id="KW-0408">Iron</keyword>
<evidence type="ECO:0000259" key="8">
    <source>
        <dbReference type="PROSITE" id="PS51918"/>
    </source>
</evidence>
<organism evidence="9 11">
    <name type="scientific">Acinetobacter johnsonii</name>
    <dbReference type="NCBI Taxonomy" id="40214"/>
    <lineage>
        <taxon>Bacteria</taxon>
        <taxon>Pseudomonadati</taxon>
        <taxon>Pseudomonadota</taxon>
        <taxon>Gammaproteobacteria</taxon>
        <taxon>Moraxellales</taxon>
        <taxon>Moraxellaceae</taxon>
        <taxon>Acinetobacter</taxon>
    </lineage>
</organism>
<keyword evidence="12" id="KW-1185">Reference proteome</keyword>
<dbReference type="SFLD" id="SFLDG01384">
    <property type="entry name" value="thioether_bond_formation_requi"/>
    <property type="match status" value="1"/>
</dbReference>
<accession>A0A239RZX2</accession>
<evidence type="ECO:0000256" key="7">
    <source>
        <dbReference type="ARBA" id="ARBA00023601"/>
    </source>
</evidence>
<dbReference type="CDD" id="cd21120">
    <property type="entry name" value="SPASM_anSME"/>
    <property type="match status" value="1"/>
</dbReference>
<dbReference type="SUPFAM" id="SSF102114">
    <property type="entry name" value="Radical SAM enzymes"/>
    <property type="match status" value="1"/>
</dbReference>
<dbReference type="RefSeq" id="WP_010326288.1">
    <property type="nucleotide sequence ID" value="NZ_CANMLB010000014.1"/>
</dbReference>
<sequence length="421" mass="48367">MRMIPIQAESPPLKSLQVQGQTYRYHVMVKPSGAQCNLDCSYCFYLHKQDMLHQPKTPRMTESMLELHIKQYIEAQTGDEIVFSWQGGEPTLMRVDFFKRVTALQHKYKKPNQRIENDLQTNGILLDEHWCAFLKKHDYLVGLSIDGPADLHDIHRYNKGGKPTHAKVMHAAQLLHQYQIRFNALCVVNRDNSKRPLDVYRFLRDQVKPYMIQFIPGMESAQFQQTAPGHWNPADLPKLGSTAAQPGTIDSVVTDWSIAADDWGSFLSTVWKEWFAQDFGQVFIDQFKNVISMMFGYGAQKCVSGQICGKSLAVEHNGDLFSCDHFVYPEYKLGNIQETHQGDLVFAERQKKFAYAKSNSLPEYCRKCPYLQLCWGDCPKDRFLKTPEGEVGLHYLCSGLKKFFHTATTSKSEIAKRLQPH</sequence>
<proteinExistence type="inferred from homology"/>
<dbReference type="SFLD" id="SFLDG01072">
    <property type="entry name" value="dehydrogenase_like"/>
    <property type="match status" value="1"/>
</dbReference>
<protein>
    <submittedName>
        <fullName evidence="9">Anaerobic sulfatase maturase</fullName>
    </submittedName>
</protein>
<reference evidence="10 12" key="2">
    <citation type="submission" date="2023-04" db="EMBL/GenBank/DDBJ databases">
        <title>Acinetobacter johnsonii isolate AYTCM encoding NDM-1, OXA-58 and PER-1.</title>
        <authorList>
            <person name="Tian C."/>
            <person name="Wang S."/>
            <person name="Fan X."/>
            <person name="Xia D."/>
        </authorList>
    </citation>
    <scope>NUCLEOTIDE SEQUENCE [LARGE SCALE GENOMIC DNA]</scope>
    <source>
        <strain evidence="10 12">AYTCM</strain>
    </source>
</reference>
<dbReference type="Proteomes" id="UP000249282">
    <property type="component" value="Unassembled WGS sequence"/>
</dbReference>
<dbReference type="SFLD" id="SFLDS00029">
    <property type="entry name" value="Radical_SAM"/>
    <property type="match status" value="1"/>
</dbReference>
<evidence type="ECO:0000256" key="5">
    <source>
        <dbReference type="ARBA" id="ARBA00023004"/>
    </source>
</evidence>
<evidence type="ECO:0000256" key="1">
    <source>
        <dbReference type="ARBA" id="ARBA00001966"/>
    </source>
</evidence>
<dbReference type="EMBL" id="CP121776">
    <property type="protein sequence ID" value="WMG17192.1"/>
    <property type="molecule type" value="Genomic_DNA"/>
</dbReference>
<comment type="cofactor">
    <cofactor evidence="1">
        <name>[4Fe-4S] cluster</name>
        <dbReference type="ChEBI" id="CHEBI:49883"/>
    </cofactor>
</comment>
<dbReference type="InterPro" id="IPR023885">
    <property type="entry name" value="4Fe4S-binding_SPASM_dom"/>
</dbReference>
<dbReference type="PROSITE" id="PS51918">
    <property type="entry name" value="RADICAL_SAM"/>
    <property type="match status" value="1"/>
</dbReference>
<comment type="similarity">
    <text evidence="7">Belongs to the radical SAM superfamily. Anaerobic sulfatase-maturating enzyme family.</text>
</comment>